<dbReference type="RefSeq" id="XP_040624514.1">
    <property type="nucleotide sequence ID" value="XM_040769275.1"/>
</dbReference>
<dbReference type="InterPro" id="IPR015943">
    <property type="entry name" value="WD40/YVTN_repeat-like_dom_sf"/>
</dbReference>
<dbReference type="SUPFAM" id="SSF50978">
    <property type="entry name" value="WD40 repeat-like"/>
    <property type="match status" value="1"/>
</dbReference>
<dbReference type="HOGENOM" id="CLU_390296_0_0_1"/>
<feature type="compositionally biased region" description="Acidic residues" evidence="1">
    <location>
        <begin position="310"/>
        <end position="323"/>
    </location>
</feature>
<evidence type="ECO:0000313" key="2">
    <source>
        <dbReference type="EMBL" id="EJT97616.1"/>
    </source>
</evidence>
<dbReference type="EMBL" id="JH795876">
    <property type="protein sequence ID" value="EJT97616.1"/>
    <property type="molecule type" value="Genomic_DNA"/>
</dbReference>
<dbReference type="Proteomes" id="UP000030653">
    <property type="component" value="Unassembled WGS sequence"/>
</dbReference>
<organism evidence="2 3">
    <name type="scientific">Dacryopinax primogenitus (strain DJM 731)</name>
    <name type="common">Brown rot fungus</name>
    <dbReference type="NCBI Taxonomy" id="1858805"/>
    <lineage>
        <taxon>Eukaryota</taxon>
        <taxon>Fungi</taxon>
        <taxon>Dikarya</taxon>
        <taxon>Basidiomycota</taxon>
        <taxon>Agaricomycotina</taxon>
        <taxon>Dacrymycetes</taxon>
        <taxon>Dacrymycetales</taxon>
        <taxon>Dacrymycetaceae</taxon>
        <taxon>Dacryopinax</taxon>
    </lineage>
</organism>
<evidence type="ECO:0000256" key="1">
    <source>
        <dbReference type="SAM" id="MobiDB-lite"/>
    </source>
</evidence>
<reference evidence="2 3" key="1">
    <citation type="journal article" date="2012" name="Science">
        <title>The Paleozoic origin of enzymatic lignin decomposition reconstructed from 31 fungal genomes.</title>
        <authorList>
            <person name="Floudas D."/>
            <person name="Binder M."/>
            <person name="Riley R."/>
            <person name="Barry K."/>
            <person name="Blanchette R.A."/>
            <person name="Henrissat B."/>
            <person name="Martinez A.T."/>
            <person name="Otillar R."/>
            <person name="Spatafora J.W."/>
            <person name="Yadav J.S."/>
            <person name="Aerts A."/>
            <person name="Benoit I."/>
            <person name="Boyd A."/>
            <person name="Carlson A."/>
            <person name="Copeland A."/>
            <person name="Coutinho P.M."/>
            <person name="de Vries R.P."/>
            <person name="Ferreira P."/>
            <person name="Findley K."/>
            <person name="Foster B."/>
            <person name="Gaskell J."/>
            <person name="Glotzer D."/>
            <person name="Gorecki P."/>
            <person name="Heitman J."/>
            <person name="Hesse C."/>
            <person name="Hori C."/>
            <person name="Igarashi K."/>
            <person name="Jurgens J.A."/>
            <person name="Kallen N."/>
            <person name="Kersten P."/>
            <person name="Kohler A."/>
            <person name="Kuees U."/>
            <person name="Kumar T.K.A."/>
            <person name="Kuo A."/>
            <person name="LaButti K."/>
            <person name="Larrondo L.F."/>
            <person name="Lindquist E."/>
            <person name="Ling A."/>
            <person name="Lombard V."/>
            <person name="Lucas S."/>
            <person name="Lundell T."/>
            <person name="Martin R."/>
            <person name="McLaughlin D.J."/>
            <person name="Morgenstern I."/>
            <person name="Morin E."/>
            <person name="Murat C."/>
            <person name="Nagy L.G."/>
            <person name="Nolan M."/>
            <person name="Ohm R.A."/>
            <person name="Patyshakuliyeva A."/>
            <person name="Rokas A."/>
            <person name="Ruiz-Duenas F.J."/>
            <person name="Sabat G."/>
            <person name="Salamov A."/>
            <person name="Samejima M."/>
            <person name="Schmutz J."/>
            <person name="Slot J.C."/>
            <person name="St John F."/>
            <person name="Stenlid J."/>
            <person name="Sun H."/>
            <person name="Sun S."/>
            <person name="Syed K."/>
            <person name="Tsang A."/>
            <person name="Wiebenga A."/>
            <person name="Young D."/>
            <person name="Pisabarro A."/>
            <person name="Eastwood D.C."/>
            <person name="Martin F."/>
            <person name="Cullen D."/>
            <person name="Grigoriev I.V."/>
            <person name="Hibbett D.S."/>
        </authorList>
    </citation>
    <scope>NUCLEOTIDE SEQUENCE [LARGE SCALE GENOMIC DNA]</scope>
    <source>
        <strain evidence="2 3">DJM-731 SS1</strain>
    </source>
</reference>
<dbReference type="OrthoDB" id="10407504at2759"/>
<keyword evidence="3" id="KW-1185">Reference proteome</keyword>
<accession>M5FW65</accession>
<feature type="compositionally biased region" description="Basic and acidic residues" evidence="1">
    <location>
        <begin position="120"/>
        <end position="129"/>
    </location>
</feature>
<feature type="region of interest" description="Disordered" evidence="1">
    <location>
        <begin position="111"/>
        <end position="263"/>
    </location>
</feature>
<feature type="compositionally biased region" description="Basic and acidic residues" evidence="1">
    <location>
        <begin position="208"/>
        <end position="225"/>
    </location>
</feature>
<evidence type="ECO:0000313" key="3">
    <source>
        <dbReference type="Proteomes" id="UP000030653"/>
    </source>
</evidence>
<dbReference type="AlphaFoldDB" id="M5FW65"/>
<dbReference type="InterPro" id="IPR036322">
    <property type="entry name" value="WD40_repeat_dom_sf"/>
</dbReference>
<proteinExistence type="predicted"/>
<feature type="compositionally biased region" description="Polar residues" evidence="1">
    <location>
        <begin position="161"/>
        <end position="171"/>
    </location>
</feature>
<gene>
    <name evidence="2" type="ORF">DACRYDRAFT_111659</name>
</gene>
<name>M5FW65_DACPD</name>
<dbReference type="Gene3D" id="2.130.10.10">
    <property type="entry name" value="YVTN repeat-like/Quinoprotein amine dehydrogenase"/>
    <property type="match status" value="1"/>
</dbReference>
<feature type="region of interest" description="Disordered" evidence="1">
    <location>
        <begin position="285"/>
        <end position="360"/>
    </location>
</feature>
<dbReference type="GeneID" id="63684337"/>
<feature type="compositionally biased region" description="Polar residues" evidence="1">
    <location>
        <begin position="250"/>
        <end position="262"/>
    </location>
</feature>
<evidence type="ECO:0008006" key="4">
    <source>
        <dbReference type="Google" id="ProtNLM"/>
    </source>
</evidence>
<dbReference type="STRING" id="1858805.M5FW65"/>
<sequence length="707" mass="78356">MRCQEARDSPVDDDDVKFWVKFDGGVSDSEGKGECQDEGYVQVPMPNGCKRSACSDMGELAARRKLWYQEEVRNLAKNGLAVCDPPILCPDGMTLHWKRLKNDSFEKDSCVVGPSSTVKRSRENMRENHGGLGADLESESAHEQEVTPVISPSLPVAPSVGQRSYSSSMPQGLTPPPIAVLEVDSPEQNTSSVSDRDEIYGNDCQDTENYRSDHGEETDAKKTADSEEEEDGLDEDVKSDESDDSSSSSMITRSSPNGSLLSSHEIVPSHMDRSISHVIDLTLESDDETNGSQSSRATAREPSYAPSTETESETEDSCTESDDTSPASTSPERSRQEFRRTAVQGKAEAASRFTKSSHVASRRLPAKRIFEPGTSKVVRIIKDGTKKGRRIFRMGDDVVTVSHAGSLDRISSDKKWINRASCEVDMDKPLNYVFDAAPLDMDTIIIPFDCTASEGRSNSPGNIGIFTWTSPMTKPVASWPTQQPHDARGVRALTTNNGMLYTGGYDSTLTLWKFTDDKEVKSTQHLRKLHTSRIAALACSSKRDWLFSAGKIRGNKAEMVALLDIRADRHVQNFPGSYPVQQMQEHPQNPNVILCESVAIRDQFMLIDVRIKKPLPNFGDTEVRRYGPSFDFRTPFFGNTDEVSKTSTKAALWADRLAKGIGNYTIRVWDLRNTQQFQDVKIANKGAHRTIAHLLLEPQGIVALRND</sequence>
<protein>
    <recommendedName>
        <fullName evidence="4">WD40 repeat-like protein</fullName>
    </recommendedName>
</protein>